<dbReference type="PaxDb" id="2850-Phatr11690"/>
<feature type="binding site" evidence="1">
    <location>
        <position position="207"/>
    </location>
    <ligand>
        <name>a divalent metal cation</name>
        <dbReference type="ChEBI" id="CHEBI:60240"/>
        <label>1</label>
    </ligand>
</feature>
<dbReference type="Proteomes" id="UP000000759">
    <property type="component" value="Chromosome 6"/>
</dbReference>
<proteinExistence type="predicted"/>
<dbReference type="PANTHER" id="PTHR47345:SF1">
    <property type="entry name" value="CUT9-INTERACTING PROTEIN SCN1"/>
    <property type="match status" value="1"/>
</dbReference>
<dbReference type="PANTHER" id="PTHR47345">
    <property type="entry name" value="CUT9-INTERACTING PROTEIN SCN1"/>
    <property type="match status" value="1"/>
</dbReference>
<reference evidence="3" key="2">
    <citation type="submission" date="2008-08" db="EMBL/GenBank/DDBJ databases">
        <authorList>
            <consortium name="Diatom Consortium"/>
            <person name="Grigoriev I."/>
            <person name="Grimwood J."/>
            <person name="Kuo A."/>
            <person name="Otillar R.P."/>
            <person name="Salamov A."/>
            <person name="Detter J.C."/>
            <person name="Lindquist E."/>
            <person name="Shapiro H."/>
            <person name="Lucas S."/>
            <person name="Glavina del Rio T."/>
            <person name="Pitluck S."/>
            <person name="Rokhsar D."/>
            <person name="Bowler C."/>
        </authorList>
    </citation>
    <scope>GENOME REANNOTATION</scope>
    <source>
        <strain evidence="3">CCAP 1055/1</strain>
    </source>
</reference>
<dbReference type="RefSeq" id="XP_002179158.1">
    <property type="nucleotide sequence ID" value="XM_002179122.1"/>
</dbReference>
<dbReference type="eggNOG" id="KOG3020">
    <property type="taxonomic scope" value="Eukaryota"/>
</dbReference>
<evidence type="ECO:0000256" key="1">
    <source>
        <dbReference type="PIRSR" id="PIRSR005902-1"/>
    </source>
</evidence>
<dbReference type="GO" id="GO:0016788">
    <property type="term" value="F:hydrolase activity, acting on ester bonds"/>
    <property type="evidence" value="ECO:0007669"/>
    <property type="project" value="InterPro"/>
</dbReference>
<dbReference type="KEGG" id="pti:PHATRDRAFT_11690"/>
<dbReference type="InterPro" id="IPR053044">
    <property type="entry name" value="Metallo-hydrolase/TatD-type"/>
</dbReference>
<reference evidence="2 3" key="1">
    <citation type="journal article" date="2008" name="Nature">
        <title>The Phaeodactylum genome reveals the evolutionary history of diatom genomes.</title>
        <authorList>
            <person name="Bowler C."/>
            <person name="Allen A.E."/>
            <person name="Badger J.H."/>
            <person name="Grimwood J."/>
            <person name="Jabbari K."/>
            <person name="Kuo A."/>
            <person name="Maheswari U."/>
            <person name="Martens C."/>
            <person name="Maumus F."/>
            <person name="Otillar R.P."/>
            <person name="Rayko E."/>
            <person name="Salamov A."/>
            <person name="Vandepoele K."/>
            <person name="Beszteri B."/>
            <person name="Gruber A."/>
            <person name="Heijde M."/>
            <person name="Katinka M."/>
            <person name="Mock T."/>
            <person name="Valentin K."/>
            <person name="Verret F."/>
            <person name="Berges J.A."/>
            <person name="Brownlee C."/>
            <person name="Cadoret J.P."/>
            <person name="Chiovitti A."/>
            <person name="Choi C.J."/>
            <person name="Coesel S."/>
            <person name="De Martino A."/>
            <person name="Detter J.C."/>
            <person name="Durkin C."/>
            <person name="Falciatore A."/>
            <person name="Fournet J."/>
            <person name="Haruta M."/>
            <person name="Huysman M.J."/>
            <person name="Jenkins B.D."/>
            <person name="Jiroutova K."/>
            <person name="Jorgensen R.E."/>
            <person name="Joubert Y."/>
            <person name="Kaplan A."/>
            <person name="Kroger N."/>
            <person name="Kroth P.G."/>
            <person name="La Roche J."/>
            <person name="Lindquist E."/>
            <person name="Lommer M."/>
            <person name="Martin-Jezequel V."/>
            <person name="Lopez P.J."/>
            <person name="Lucas S."/>
            <person name="Mangogna M."/>
            <person name="McGinnis K."/>
            <person name="Medlin L.K."/>
            <person name="Montsant A."/>
            <person name="Oudot-Le Secq M.P."/>
            <person name="Napoli C."/>
            <person name="Obornik M."/>
            <person name="Parker M.S."/>
            <person name="Petit J.L."/>
            <person name="Porcel B.M."/>
            <person name="Poulsen N."/>
            <person name="Robison M."/>
            <person name="Rychlewski L."/>
            <person name="Rynearson T.A."/>
            <person name="Schmutz J."/>
            <person name="Shapiro H."/>
            <person name="Siaut M."/>
            <person name="Stanley M."/>
            <person name="Sussman M.R."/>
            <person name="Taylor A.R."/>
            <person name="Vardi A."/>
            <person name="von Dassow P."/>
            <person name="Vyverman W."/>
            <person name="Willis A."/>
            <person name="Wyrwicz L.S."/>
            <person name="Rokhsar D.S."/>
            <person name="Weissenbach J."/>
            <person name="Armbrust E.V."/>
            <person name="Green B.R."/>
            <person name="Van de Peer Y."/>
            <person name="Grigoriev I.V."/>
        </authorList>
    </citation>
    <scope>NUCLEOTIDE SEQUENCE [LARGE SCALE GENOMIC DNA]</scope>
    <source>
        <strain evidence="2 3">CCAP 1055/1</strain>
    </source>
</reference>
<dbReference type="InParanoid" id="B7FWH3"/>
<dbReference type="InterPro" id="IPR001130">
    <property type="entry name" value="TatD-like"/>
</dbReference>
<dbReference type="HOGENOM" id="CLU_999136_0_0_1"/>
<gene>
    <name evidence="2" type="ORF">PHATRDRAFT_11690</name>
</gene>
<organism evidence="2 3">
    <name type="scientific">Phaeodactylum tricornutum (strain CCAP 1055/1)</name>
    <dbReference type="NCBI Taxonomy" id="556484"/>
    <lineage>
        <taxon>Eukaryota</taxon>
        <taxon>Sar</taxon>
        <taxon>Stramenopiles</taxon>
        <taxon>Ochrophyta</taxon>
        <taxon>Bacillariophyta</taxon>
        <taxon>Bacillariophyceae</taxon>
        <taxon>Bacillariophycidae</taxon>
        <taxon>Naviculales</taxon>
        <taxon>Phaeodactylaceae</taxon>
        <taxon>Phaeodactylum</taxon>
    </lineage>
</organism>
<dbReference type="OrthoDB" id="6079689at2759"/>
<dbReference type="Gene3D" id="3.20.20.140">
    <property type="entry name" value="Metal-dependent hydrolases"/>
    <property type="match status" value="1"/>
</dbReference>
<feature type="binding site" evidence="1">
    <location>
        <position position="152"/>
    </location>
    <ligand>
        <name>a divalent metal cation</name>
        <dbReference type="ChEBI" id="CHEBI:60240"/>
        <label>2</label>
    </ligand>
</feature>
<dbReference type="AlphaFoldDB" id="B7FWH3"/>
<dbReference type="Pfam" id="PF01026">
    <property type="entry name" value="TatD_DNase"/>
    <property type="match status" value="1"/>
</dbReference>
<evidence type="ECO:0000313" key="3">
    <source>
        <dbReference type="Proteomes" id="UP000000759"/>
    </source>
</evidence>
<dbReference type="InterPro" id="IPR032466">
    <property type="entry name" value="Metal_Hydrolase"/>
</dbReference>
<dbReference type="PIRSF" id="PIRSF005902">
    <property type="entry name" value="DNase_TatD"/>
    <property type="match status" value="1"/>
</dbReference>
<keyword evidence="3" id="KW-1185">Reference proteome</keyword>
<sequence length="251" mass="28381">MAIMSTHPKDFERVRDLSHDLKLHQPDDLKIVPCFGVHPWWVSELTQEDWQEDSARDALPRWLVEVEDMLVTYPHSIVGEIGLDGFHFDRATGGLKAPMAKQVEVFRLQMELAAKHQRPVSIHTVQCFGVLMDTLSIIKKSTVKLPPKMYFHAFGGKQGTIDQLLALCGREPGKVYFGFAPVINFRSPKTADVVRKVGLDRLVLESDHEDAQFVPKSIEDCVDFLASSLDVGEEEVIQQTTRNAFSFYGLD</sequence>
<dbReference type="GeneID" id="7200304"/>
<protein>
    <submittedName>
        <fullName evidence="2">Uncharacterized protein</fullName>
    </submittedName>
</protein>
<dbReference type="GO" id="GO:0046872">
    <property type="term" value="F:metal ion binding"/>
    <property type="evidence" value="ECO:0007669"/>
    <property type="project" value="UniProtKB-KW"/>
</dbReference>
<name>B7FWH3_PHATC</name>
<evidence type="ECO:0000313" key="2">
    <source>
        <dbReference type="EMBL" id="EEC48981.1"/>
    </source>
</evidence>
<dbReference type="EMBL" id="CM000609">
    <property type="protein sequence ID" value="EEC48981.1"/>
    <property type="molecule type" value="Genomic_DNA"/>
</dbReference>
<keyword evidence="1" id="KW-0479">Metal-binding</keyword>
<dbReference type="SUPFAM" id="SSF51556">
    <property type="entry name" value="Metallo-dependent hydrolases"/>
    <property type="match status" value="1"/>
</dbReference>
<feature type="binding site" evidence="1">
    <location>
        <position position="80"/>
    </location>
    <ligand>
        <name>a divalent metal cation</name>
        <dbReference type="ChEBI" id="CHEBI:60240"/>
        <label>1</label>
    </ligand>
</feature>
<accession>B7FWH3</accession>
<feature type="binding site" evidence="1">
    <location>
        <position position="123"/>
    </location>
    <ligand>
        <name>a divalent metal cation</name>
        <dbReference type="ChEBI" id="CHEBI:60240"/>
        <label>2</label>
    </ligand>
</feature>